<feature type="compositionally biased region" description="Basic and acidic residues" evidence="1">
    <location>
        <begin position="27"/>
        <end position="41"/>
    </location>
</feature>
<evidence type="ECO:0000256" key="2">
    <source>
        <dbReference type="SAM" id="Phobius"/>
    </source>
</evidence>
<organism evidence="3">
    <name type="scientific">Blastobotrys adeninivorans</name>
    <name type="common">Yeast</name>
    <name type="synonym">Arxula adeninivorans</name>
    <dbReference type="NCBI Taxonomy" id="409370"/>
    <lineage>
        <taxon>Eukaryota</taxon>
        <taxon>Fungi</taxon>
        <taxon>Dikarya</taxon>
        <taxon>Ascomycota</taxon>
        <taxon>Saccharomycotina</taxon>
        <taxon>Dipodascomycetes</taxon>
        <taxon>Dipodascales</taxon>
        <taxon>Trichomonascaceae</taxon>
        <taxon>Blastobotrys</taxon>
    </lineage>
</organism>
<proteinExistence type="predicted"/>
<dbReference type="AlphaFoldDB" id="A0A060T3F8"/>
<sequence>MSYAEAATAGLANKEGEPVESVGVSKQEVRDAVEEMDKQDDSSDNNDSNKLNFDSEEAKKKAKKVYKEASEEAKHLAEEGHEAFDKAVDHLRDDYNKAAKELKDPVVAGHVIINLVAAIGIGAALFQENKRGKMPWWPTGVLFATGAFVLGTVEFFSLHRLYKNRNKDRK</sequence>
<dbReference type="EMBL" id="HG937691">
    <property type="protein sequence ID" value="CDP33442.1"/>
    <property type="molecule type" value="Genomic_DNA"/>
</dbReference>
<gene>
    <name evidence="3" type="ORF">GNLVRS02_ARAD1A09482g</name>
</gene>
<keyword evidence="2" id="KW-0472">Membrane</keyword>
<evidence type="ECO:0000313" key="3">
    <source>
        <dbReference type="EMBL" id="CDP33442.1"/>
    </source>
</evidence>
<feature type="region of interest" description="Disordered" evidence="1">
    <location>
        <begin position="1"/>
        <end position="59"/>
    </location>
</feature>
<keyword evidence="2" id="KW-1133">Transmembrane helix</keyword>
<name>A0A060T3F8_BLAAD</name>
<accession>A0A060T3F8</accession>
<feature type="transmembrane region" description="Helical" evidence="2">
    <location>
        <begin position="106"/>
        <end position="126"/>
    </location>
</feature>
<evidence type="ECO:0000256" key="1">
    <source>
        <dbReference type="SAM" id="MobiDB-lite"/>
    </source>
</evidence>
<reference evidence="3" key="1">
    <citation type="submission" date="2014-02" db="EMBL/GenBank/DDBJ databases">
        <authorList>
            <person name="Genoscope - CEA"/>
        </authorList>
    </citation>
    <scope>NUCLEOTIDE SEQUENCE</scope>
    <source>
        <strain evidence="3">LS3</strain>
    </source>
</reference>
<reference evidence="3" key="2">
    <citation type="submission" date="2014-06" db="EMBL/GenBank/DDBJ databases">
        <title>The complete genome of Blastobotrys (Arxula) adeninivorans LS3 - a yeast of biotechnological interest.</title>
        <authorList>
            <person name="Kunze G."/>
            <person name="Gaillardin C."/>
            <person name="Czernicka M."/>
            <person name="Durrens P."/>
            <person name="Martin T."/>
            <person name="Boer E."/>
            <person name="Gabaldon T."/>
            <person name="Cruz J."/>
            <person name="Talla E."/>
            <person name="Marck C."/>
            <person name="Goffeau A."/>
            <person name="Barbe V."/>
            <person name="Baret P."/>
            <person name="Baronian K."/>
            <person name="Beier S."/>
            <person name="Bleykasten C."/>
            <person name="Bode R."/>
            <person name="Casaregola S."/>
            <person name="Despons L."/>
            <person name="Fairhead C."/>
            <person name="Giersberg M."/>
            <person name="Gierski P."/>
            <person name="Hahnel U."/>
            <person name="Hartmann A."/>
            <person name="Jankowska D."/>
            <person name="Jubin C."/>
            <person name="Jung P."/>
            <person name="Lafontaine I."/>
            <person name="Leh-Louis V."/>
            <person name="Lemaire M."/>
            <person name="Marcet-Houben M."/>
            <person name="Mascher M."/>
            <person name="Morel G."/>
            <person name="Richard G.-F."/>
            <person name="Riechen J."/>
            <person name="Sacerdot C."/>
            <person name="Sarkar A."/>
            <person name="Savel G."/>
            <person name="Schacherer J."/>
            <person name="Sherman D."/>
            <person name="Straub M.-L."/>
            <person name="Stein N."/>
            <person name="Thierry A."/>
            <person name="Trautwein-Schult A."/>
            <person name="Westhof E."/>
            <person name="Worch S."/>
            <person name="Dujon B."/>
            <person name="Souciet J.-L."/>
            <person name="Wincker P."/>
            <person name="Scholz U."/>
            <person name="Neuveglise N."/>
        </authorList>
    </citation>
    <scope>NUCLEOTIDE SEQUENCE</scope>
    <source>
        <strain evidence="3">LS3</strain>
    </source>
</reference>
<protein>
    <submittedName>
        <fullName evidence="3">ARAD1A09482p</fullName>
    </submittedName>
</protein>
<keyword evidence="2" id="KW-0812">Transmembrane</keyword>
<feature type="transmembrane region" description="Helical" evidence="2">
    <location>
        <begin position="141"/>
        <end position="162"/>
    </location>
</feature>